<dbReference type="KEGG" id="ccos:Pan44_15960"/>
<evidence type="ECO:0000313" key="2">
    <source>
        <dbReference type="EMBL" id="QDT53574.1"/>
    </source>
</evidence>
<feature type="transmembrane region" description="Helical" evidence="1">
    <location>
        <begin position="20"/>
        <end position="46"/>
    </location>
</feature>
<evidence type="ECO:0000313" key="3">
    <source>
        <dbReference type="Proteomes" id="UP000315700"/>
    </source>
</evidence>
<gene>
    <name evidence="2" type="ORF">Pan44_15960</name>
</gene>
<organism evidence="2 3">
    <name type="scientific">Caulifigura coniformis</name>
    <dbReference type="NCBI Taxonomy" id="2527983"/>
    <lineage>
        <taxon>Bacteria</taxon>
        <taxon>Pseudomonadati</taxon>
        <taxon>Planctomycetota</taxon>
        <taxon>Planctomycetia</taxon>
        <taxon>Planctomycetales</taxon>
        <taxon>Planctomycetaceae</taxon>
        <taxon>Caulifigura</taxon>
    </lineage>
</organism>
<dbReference type="Proteomes" id="UP000315700">
    <property type="component" value="Chromosome"/>
</dbReference>
<keyword evidence="3" id="KW-1185">Reference proteome</keyword>
<keyword evidence="1" id="KW-1133">Transmembrane helix</keyword>
<feature type="transmembrane region" description="Helical" evidence="1">
    <location>
        <begin position="52"/>
        <end position="74"/>
    </location>
</feature>
<protein>
    <submittedName>
        <fullName evidence="2">Uncharacterized protein</fullName>
    </submittedName>
</protein>
<reference evidence="2 3" key="1">
    <citation type="submission" date="2019-02" db="EMBL/GenBank/DDBJ databases">
        <title>Deep-cultivation of Planctomycetes and their phenomic and genomic characterization uncovers novel biology.</title>
        <authorList>
            <person name="Wiegand S."/>
            <person name="Jogler M."/>
            <person name="Boedeker C."/>
            <person name="Pinto D."/>
            <person name="Vollmers J."/>
            <person name="Rivas-Marin E."/>
            <person name="Kohn T."/>
            <person name="Peeters S.H."/>
            <person name="Heuer A."/>
            <person name="Rast P."/>
            <person name="Oberbeckmann S."/>
            <person name="Bunk B."/>
            <person name="Jeske O."/>
            <person name="Meyerdierks A."/>
            <person name="Storesund J.E."/>
            <person name="Kallscheuer N."/>
            <person name="Luecker S."/>
            <person name="Lage O.M."/>
            <person name="Pohl T."/>
            <person name="Merkel B.J."/>
            <person name="Hornburger P."/>
            <person name="Mueller R.-W."/>
            <person name="Bruemmer F."/>
            <person name="Labrenz M."/>
            <person name="Spormann A.M."/>
            <person name="Op den Camp H."/>
            <person name="Overmann J."/>
            <person name="Amann R."/>
            <person name="Jetten M.S.M."/>
            <person name="Mascher T."/>
            <person name="Medema M.H."/>
            <person name="Devos D.P."/>
            <person name="Kaster A.-K."/>
            <person name="Ovreas L."/>
            <person name="Rohde M."/>
            <person name="Galperin M.Y."/>
            <person name="Jogler C."/>
        </authorList>
    </citation>
    <scope>NUCLEOTIDE SEQUENCE [LARGE SCALE GENOMIC DNA]</scope>
    <source>
        <strain evidence="2 3">Pan44</strain>
    </source>
</reference>
<keyword evidence="1" id="KW-0812">Transmembrane</keyword>
<proteinExistence type="predicted"/>
<accession>A0A517SBU1</accession>
<feature type="transmembrane region" description="Helical" evidence="1">
    <location>
        <begin position="118"/>
        <end position="137"/>
    </location>
</feature>
<evidence type="ECO:0000256" key="1">
    <source>
        <dbReference type="SAM" id="Phobius"/>
    </source>
</evidence>
<keyword evidence="1" id="KW-0472">Membrane</keyword>
<dbReference type="EMBL" id="CP036271">
    <property type="protein sequence ID" value="QDT53574.1"/>
    <property type="molecule type" value="Genomic_DNA"/>
</dbReference>
<dbReference type="InParanoid" id="A0A517SBU1"/>
<feature type="transmembrane region" description="Helical" evidence="1">
    <location>
        <begin position="81"/>
        <end position="106"/>
    </location>
</feature>
<sequence length="147" mass="15527">MTDKGFPAGRQPPAGLWRRVIQSVVGLSGVLAATWVIDAQFVLGAFGSEEAVVAGLAAVVCWLSSGMALGVTFLGALEGRAIAGVFGGMVFRTGLPLMAMALGSQIPWLAGNQFPGRIVAYFLVSLTAETILAVWVAKSSWNIRFWR</sequence>
<dbReference type="AlphaFoldDB" id="A0A517SBU1"/>
<name>A0A517SBU1_9PLAN</name>